<dbReference type="GO" id="GO:0045493">
    <property type="term" value="P:xylan catabolic process"/>
    <property type="evidence" value="ECO:0007669"/>
    <property type="project" value="InterPro"/>
</dbReference>
<dbReference type="GO" id="GO:0008422">
    <property type="term" value="F:beta-glucosidase activity"/>
    <property type="evidence" value="ECO:0007669"/>
    <property type="project" value="UniProtKB-EC"/>
</dbReference>
<dbReference type="Gene3D" id="3.20.20.300">
    <property type="entry name" value="Glycoside hydrolase, family 3, N-terminal domain"/>
    <property type="match status" value="1"/>
</dbReference>
<sequence length="862" mass="95078">MKLRSLLTGCLLMCVVGVNAQQSPYQDPGLSFEARAKDLCSRLTLEEKASLMCDVSPAIPRLGIKPFNWWSEALHGYANNGDVTVFPEPIGMAASFNPTMVYQVFTATSDEARGKYNQSMAEGKEDTRFHSLSVWTPNVNIFRDPRWGRGQETYGEDPYLTSVMGVEVVKGLQGPESTKYRKLYACAKHFAVHSGPEYTRHTANLADISPRDLWETYLPAFKATVQQAGVREVMCAYQRLDDEPCCGNSRLLQQILRDEWGFRHMVVSDCGAIADFYTNHHVSSDAVHAAAKGTLAGTDVECGFGYAYMKLPEAVRRGLVSEAEVDKHVIRLLKGRFELGVMDDPKLVSWTKISPKVVDSDAHRQLALNMARQTMTLLQNRNNVLPLAKGEKIAVVGPNAADGPMLWGNYNGTPSRTTTILEGIRAKAGKDIPYLQGCDLVNKNVLTSLLAECEKDGRKGIKASFWNNISQHGEPVTTEWLRDPVNVTTYGQHTFADGVLMQNFSARYETDFTPKETADDLIRIQYTGRFDVSVDGKQVAGDSTWRTDPVNVPLKVEKGKTYHIVLNYYYVNGWGSNLSLDLGHESPINYATAIRQLRGVRTVVFVGGISSKLEGEEMPVHVEGFKGGDRTSIELPAVQRDFLKALKAAGKTVVFVNCSGSAIALTPEVESCDAILQAWYAGEEGGRAVADVLYGDYNPGGKLPVTFYRSTTQLPAFDDYSMKGRTYRYFSDALFPFGYGLSYTRFAIGKGSLSAPAMKADGKVTLTVPVSNVGKRTGDEVVQVYVRDVNDADGPLKSLKAFRRVSLKAGESRKVTIPLTAETFSLFDSASNTVRTKPGKYVVYYGTSSRDSDLKQLSMTIE</sequence>
<dbReference type="InterPro" id="IPR037524">
    <property type="entry name" value="PA14/GLEYA"/>
</dbReference>
<evidence type="ECO:0000256" key="1">
    <source>
        <dbReference type="ARBA" id="ARBA00005336"/>
    </source>
</evidence>
<keyword evidence="2 4" id="KW-0732">Signal</keyword>
<dbReference type="Pfam" id="PF07691">
    <property type="entry name" value="PA14"/>
    <property type="match status" value="1"/>
</dbReference>
<feature type="signal peptide" evidence="4">
    <location>
        <begin position="1"/>
        <end position="20"/>
    </location>
</feature>
<dbReference type="Proteomes" id="UP000002772">
    <property type="component" value="Unassembled WGS sequence"/>
</dbReference>
<dbReference type="InterPro" id="IPR002772">
    <property type="entry name" value="Glyco_hydro_3_C"/>
</dbReference>
<dbReference type="SUPFAM" id="SSF52279">
    <property type="entry name" value="Beta-D-glucan exohydrolase, C-terminal domain"/>
    <property type="match status" value="1"/>
</dbReference>
<name>F8N9D1_9BACT</name>
<dbReference type="NCBIfam" id="NF041776">
    <property type="entry name" value="xylosidase_Xyl3A"/>
    <property type="match status" value="1"/>
</dbReference>
<dbReference type="PRINTS" id="PR00133">
    <property type="entry name" value="GLHYDRLASE3"/>
</dbReference>
<dbReference type="PANTHER" id="PTHR42721:SF3">
    <property type="entry name" value="BETA-D-XYLOSIDASE 5-RELATED"/>
    <property type="match status" value="1"/>
</dbReference>
<dbReference type="SMART" id="SM01217">
    <property type="entry name" value="Fn3_like"/>
    <property type="match status" value="1"/>
</dbReference>
<dbReference type="Pfam" id="PF01915">
    <property type="entry name" value="Glyco_hydro_3_C"/>
    <property type="match status" value="1"/>
</dbReference>
<keyword evidence="6" id="KW-0326">Glycosidase</keyword>
<dbReference type="SMART" id="SM00758">
    <property type="entry name" value="PA14"/>
    <property type="match status" value="1"/>
</dbReference>
<dbReference type="Pfam" id="PF14310">
    <property type="entry name" value="Fn3-like"/>
    <property type="match status" value="1"/>
</dbReference>
<dbReference type="AlphaFoldDB" id="F8N9D1"/>
<dbReference type="OrthoDB" id="9805821at2"/>
<protein>
    <submittedName>
        <fullName evidence="6">Beta-glucosidase</fullName>
        <ecNumber evidence="6">3.2.1.21</ecNumber>
    </submittedName>
</protein>
<dbReference type="InterPro" id="IPR036881">
    <property type="entry name" value="Glyco_hydro_3_C_sf"/>
</dbReference>
<keyword evidence="7" id="KW-1185">Reference proteome</keyword>
<dbReference type="InterPro" id="IPR017853">
    <property type="entry name" value="GH"/>
</dbReference>
<dbReference type="EMBL" id="GL945017">
    <property type="protein sequence ID" value="EGN57740.1"/>
    <property type="molecule type" value="Genomic_DNA"/>
</dbReference>
<proteinExistence type="inferred from homology"/>
<dbReference type="InterPro" id="IPR011658">
    <property type="entry name" value="PA14_dom"/>
</dbReference>
<dbReference type="InterPro" id="IPR044993">
    <property type="entry name" value="BXL"/>
</dbReference>
<dbReference type="Gene3D" id="2.60.40.10">
    <property type="entry name" value="Immunoglobulins"/>
    <property type="match status" value="1"/>
</dbReference>
<evidence type="ECO:0000313" key="7">
    <source>
        <dbReference type="Proteomes" id="UP000002772"/>
    </source>
</evidence>
<organism evidence="6 7">
    <name type="scientific">Hallella multisaccharivorax DSM 17128</name>
    <dbReference type="NCBI Taxonomy" id="688246"/>
    <lineage>
        <taxon>Bacteria</taxon>
        <taxon>Pseudomonadati</taxon>
        <taxon>Bacteroidota</taxon>
        <taxon>Bacteroidia</taxon>
        <taxon>Bacteroidales</taxon>
        <taxon>Prevotellaceae</taxon>
        <taxon>Hallella</taxon>
    </lineage>
</organism>
<dbReference type="SUPFAM" id="SSF51445">
    <property type="entry name" value="(Trans)glycosidases"/>
    <property type="match status" value="1"/>
</dbReference>
<dbReference type="InterPro" id="IPR054850">
    <property type="entry name" value="Xylosidase_Xyl3A"/>
</dbReference>
<dbReference type="eggNOG" id="COG1472">
    <property type="taxonomic scope" value="Bacteria"/>
</dbReference>
<dbReference type="InterPro" id="IPR013783">
    <property type="entry name" value="Ig-like_fold"/>
</dbReference>
<comment type="similarity">
    <text evidence="1">Belongs to the glycosyl hydrolase 3 family.</text>
</comment>
<dbReference type="Pfam" id="PF00933">
    <property type="entry name" value="Glyco_hydro_3"/>
    <property type="match status" value="1"/>
</dbReference>
<dbReference type="GO" id="GO:0009044">
    <property type="term" value="F:xylan 1,4-beta-xylosidase activity"/>
    <property type="evidence" value="ECO:0007669"/>
    <property type="project" value="InterPro"/>
</dbReference>
<dbReference type="PANTHER" id="PTHR42721">
    <property type="entry name" value="SUGAR HYDROLASE-RELATED"/>
    <property type="match status" value="1"/>
</dbReference>
<dbReference type="InterPro" id="IPR036962">
    <property type="entry name" value="Glyco_hydro_3_N_sf"/>
</dbReference>
<evidence type="ECO:0000256" key="3">
    <source>
        <dbReference type="ARBA" id="ARBA00022801"/>
    </source>
</evidence>
<dbReference type="GO" id="GO:0046556">
    <property type="term" value="F:alpha-L-arabinofuranosidase activity"/>
    <property type="evidence" value="ECO:0007669"/>
    <property type="project" value="TreeGrafter"/>
</dbReference>
<accession>F8N9D1</accession>
<dbReference type="EC" id="3.2.1.21" evidence="6"/>
<dbReference type="HOGENOM" id="CLU_004542_5_3_10"/>
<feature type="domain" description="PA14" evidence="5">
    <location>
        <begin position="456"/>
        <end position="598"/>
    </location>
</feature>
<gene>
    <name evidence="6" type="ORF">Premu_2359</name>
</gene>
<keyword evidence="3 6" id="KW-0378">Hydrolase</keyword>
<dbReference type="InterPro" id="IPR001764">
    <property type="entry name" value="Glyco_hydro_3_N"/>
</dbReference>
<dbReference type="InterPro" id="IPR026891">
    <property type="entry name" value="Fn3-like"/>
</dbReference>
<evidence type="ECO:0000259" key="5">
    <source>
        <dbReference type="PROSITE" id="PS51820"/>
    </source>
</evidence>
<dbReference type="Gene3D" id="3.40.50.1700">
    <property type="entry name" value="Glycoside hydrolase family 3 C-terminal domain"/>
    <property type="match status" value="2"/>
</dbReference>
<evidence type="ECO:0000313" key="6">
    <source>
        <dbReference type="EMBL" id="EGN57740.1"/>
    </source>
</evidence>
<dbReference type="PROSITE" id="PS51820">
    <property type="entry name" value="PA14"/>
    <property type="match status" value="1"/>
</dbReference>
<feature type="chain" id="PRO_5003381000" evidence="4">
    <location>
        <begin position="21"/>
        <end position="862"/>
    </location>
</feature>
<dbReference type="RefSeq" id="WP_007575505.1">
    <property type="nucleotide sequence ID" value="NZ_BPTS01000002.1"/>
</dbReference>
<evidence type="ECO:0000256" key="2">
    <source>
        <dbReference type="ARBA" id="ARBA00022729"/>
    </source>
</evidence>
<reference evidence="7" key="1">
    <citation type="journal article" date="2011" name="Stand. Genomic Sci.">
        <title>Non-contiguous finished genome sequence of the opportunistic oral pathogen Prevotella multisaccharivorax type strain (PPPA20).</title>
        <authorList>
            <person name="Pati A."/>
            <person name="Gronow S."/>
            <person name="Lu M."/>
            <person name="Lapidus A."/>
            <person name="Nolan M."/>
            <person name="Lucas S."/>
            <person name="Hammon N."/>
            <person name="Deshpande S."/>
            <person name="Cheng J.F."/>
            <person name="Tapia R."/>
            <person name="Han C."/>
            <person name="Goodwin L."/>
            <person name="Pitluck S."/>
            <person name="Liolios K."/>
            <person name="Pagani I."/>
            <person name="Mavromatis K."/>
            <person name="Mikhailova N."/>
            <person name="Huntemann M."/>
            <person name="Chen A."/>
            <person name="Palaniappan K."/>
            <person name="Land M."/>
            <person name="Hauser L."/>
            <person name="Detter J.C."/>
            <person name="Brambilla E.M."/>
            <person name="Rohde M."/>
            <person name="Goker M."/>
            <person name="Woyke T."/>
            <person name="Bristow J."/>
            <person name="Eisen J.A."/>
            <person name="Markowitz V."/>
            <person name="Hugenholtz P."/>
            <person name="Kyrpides N.C."/>
            <person name="Klenk H.P."/>
            <person name="Ivanova N."/>
        </authorList>
    </citation>
    <scope>NUCLEOTIDE SEQUENCE [LARGE SCALE GENOMIC DNA]</scope>
    <source>
        <strain evidence="7">DSM 17128</strain>
    </source>
</reference>
<evidence type="ECO:0000256" key="4">
    <source>
        <dbReference type="SAM" id="SignalP"/>
    </source>
</evidence>
<dbReference type="GO" id="GO:0031222">
    <property type="term" value="P:arabinan catabolic process"/>
    <property type="evidence" value="ECO:0007669"/>
    <property type="project" value="TreeGrafter"/>
</dbReference>
<dbReference type="STRING" id="688246.Premu_2359"/>